<dbReference type="PROSITE" id="PS50943">
    <property type="entry name" value="HTH_CROC1"/>
    <property type="match status" value="1"/>
</dbReference>
<accession>A0A1E3A122</accession>
<evidence type="ECO:0000313" key="3">
    <source>
        <dbReference type="Proteomes" id="UP000094067"/>
    </source>
</evidence>
<sequence>MPQYPVIDKVKTGKQLKQLIKNKGYTIKDIQQYLSLSCIQTIYRWFDGINIPSVDNLYALSVLLQVPVDRLLIGNREEDSRYTLMKCLNNRQKRIWTYFLYMNENAVS</sequence>
<dbReference type="InterPro" id="IPR001387">
    <property type="entry name" value="Cro/C1-type_HTH"/>
</dbReference>
<protein>
    <submittedName>
        <fullName evidence="2">Helix-turn-helix domain protein</fullName>
    </submittedName>
</protein>
<gene>
    <name evidence="2" type="ORF">BEI61_05616</name>
</gene>
<comment type="caution">
    <text evidence="2">The sequence shown here is derived from an EMBL/GenBank/DDBJ whole genome shotgun (WGS) entry which is preliminary data.</text>
</comment>
<dbReference type="InterPro" id="IPR010982">
    <property type="entry name" value="Lambda_DNA-bd_dom_sf"/>
</dbReference>
<evidence type="ECO:0000259" key="1">
    <source>
        <dbReference type="PROSITE" id="PS50943"/>
    </source>
</evidence>
<dbReference type="Proteomes" id="UP000094067">
    <property type="component" value="Unassembled WGS sequence"/>
</dbReference>
<dbReference type="SUPFAM" id="SSF47413">
    <property type="entry name" value="lambda repressor-like DNA-binding domains"/>
    <property type="match status" value="1"/>
</dbReference>
<organism evidence="2 3">
    <name type="scientific">Eisenbergiella tayi</name>
    <dbReference type="NCBI Taxonomy" id="1432052"/>
    <lineage>
        <taxon>Bacteria</taxon>
        <taxon>Bacillati</taxon>
        <taxon>Bacillota</taxon>
        <taxon>Clostridia</taxon>
        <taxon>Lachnospirales</taxon>
        <taxon>Lachnospiraceae</taxon>
        <taxon>Eisenbergiella</taxon>
    </lineage>
</organism>
<dbReference type="AlphaFoldDB" id="A0A1E3A122"/>
<dbReference type="GO" id="GO:0003677">
    <property type="term" value="F:DNA binding"/>
    <property type="evidence" value="ECO:0007669"/>
    <property type="project" value="InterPro"/>
</dbReference>
<evidence type="ECO:0000313" key="2">
    <source>
        <dbReference type="EMBL" id="ODM02454.1"/>
    </source>
</evidence>
<dbReference type="RefSeq" id="WP_069154976.1">
    <property type="nucleotide sequence ID" value="NZ_MCGH01000004.1"/>
</dbReference>
<name>A0A1E3A122_9FIRM</name>
<dbReference type="Pfam" id="PF01381">
    <property type="entry name" value="HTH_3"/>
    <property type="match status" value="1"/>
</dbReference>
<dbReference type="SMART" id="SM00530">
    <property type="entry name" value="HTH_XRE"/>
    <property type="match status" value="1"/>
</dbReference>
<proteinExistence type="predicted"/>
<feature type="domain" description="HTH cro/C1-type" evidence="1">
    <location>
        <begin position="16"/>
        <end position="71"/>
    </location>
</feature>
<dbReference type="EMBL" id="MCGH01000004">
    <property type="protein sequence ID" value="ODM02454.1"/>
    <property type="molecule type" value="Genomic_DNA"/>
</dbReference>
<dbReference type="CDD" id="cd00093">
    <property type="entry name" value="HTH_XRE"/>
    <property type="match status" value="1"/>
</dbReference>
<reference evidence="2 3" key="1">
    <citation type="submission" date="2016-07" db="EMBL/GenBank/DDBJ databases">
        <title>Characterization of isolates of Eisenbergiella tayi derived from blood cultures, using whole genome sequencing.</title>
        <authorList>
            <person name="Burdz T."/>
            <person name="Wiebe D."/>
            <person name="Huynh C."/>
            <person name="Bernard K."/>
        </authorList>
    </citation>
    <scope>NUCLEOTIDE SEQUENCE [LARGE SCALE GENOMIC DNA]</scope>
    <source>
        <strain evidence="2 3">NML 110608</strain>
    </source>
</reference>
<dbReference type="Gene3D" id="1.10.260.40">
    <property type="entry name" value="lambda repressor-like DNA-binding domains"/>
    <property type="match status" value="1"/>
</dbReference>